<dbReference type="Pfam" id="PF00680">
    <property type="entry name" value="RdRP_1"/>
    <property type="match status" value="1"/>
</dbReference>
<feature type="domain" description="RdRp catalytic" evidence="11">
    <location>
        <begin position="1474"/>
        <end position="1614"/>
    </location>
</feature>
<dbReference type="SUPFAM" id="SSF50494">
    <property type="entry name" value="Trypsin-like serine proteases"/>
    <property type="match status" value="1"/>
</dbReference>
<feature type="compositionally biased region" description="Basic residues" evidence="10">
    <location>
        <begin position="939"/>
        <end position="949"/>
    </location>
</feature>
<evidence type="ECO:0000256" key="1">
    <source>
        <dbReference type="ARBA" id="ARBA00022484"/>
    </source>
</evidence>
<feature type="domain" description="Peptidase C3" evidence="13">
    <location>
        <begin position="976"/>
        <end position="1188"/>
    </location>
</feature>
<dbReference type="Gene3D" id="2.40.10.10">
    <property type="entry name" value="Trypsin-like serine proteases"/>
    <property type="match status" value="1"/>
</dbReference>
<dbReference type="InterPro" id="IPR043504">
    <property type="entry name" value="Peptidase_S1_PA_chymotrypsin"/>
</dbReference>
<evidence type="ECO:0000256" key="4">
    <source>
        <dbReference type="ARBA" id="ARBA00022695"/>
    </source>
</evidence>
<evidence type="ECO:0000259" key="11">
    <source>
        <dbReference type="PROSITE" id="PS50507"/>
    </source>
</evidence>
<evidence type="ECO:0000256" key="9">
    <source>
        <dbReference type="ARBA" id="ARBA00022953"/>
    </source>
</evidence>
<dbReference type="InterPro" id="IPR007094">
    <property type="entry name" value="RNA-dir_pol_PSvirus"/>
</dbReference>
<proteinExistence type="predicted"/>
<dbReference type="PRINTS" id="PR00918">
    <property type="entry name" value="CALICVIRUSNS"/>
</dbReference>
<dbReference type="InterPro" id="IPR027417">
    <property type="entry name" value="P-loop_NTPase"/>
</dbReference>
<keyword evidence="9" id="KW-0693">Viral RNA replication</keyword>
<sequence>MPENIKQNTSPLVGNPSPEVDRGTDFVPYSFTIDHCSNNPPPHEDHKIFLPTPPLTPTDDPPYGYRNVRELVSRVNRVTSEVKVLHSVRDGSVASCSTNSENGSYKFTAYPNIQCYYSEKDMKAIDDYISSLGDIQEQGGLSNDHVQKMISDARLVQRLADHSVGGGLGKKKRLNRLIAQGSAHRYSGARKDSPKDKLVDPVRISSKDVQETTRRRARTAKYDISEQAFGFSVPSVPVEAGEETLSTLGSFIEAFREKKVDLTEEASAALKTLTEAVKTAANPTITHSFALPSLPSSITSPHMRVFWIGGLLMVTYAAIGNRKLLKALLAITGICALWFPQWSAEAKSYFDRIVEWAKERLSFMKSEKNMVEVEFNDDPSHIKEHGVSMGIIDCIIGFMYCTCFASLNWGKNPMNTLSSFFEKTKGMRKIKEGLEFTFATVTSYVQMFLDWVSERFGCRTFNIAIDNRPEITLYSEKVSALLKTFVEGRVLNLESAKEVMNVYFEGNKLAKQLPSSIEYQDSRRLLQLVISELTPLVMKIRRSNMENMGPRIQPIGIILTGPSGVGKTTALHPLMLAVTSNVIKEDQVDSFRSNHNDFIYNRISENEYYDSYRGQMNVIFDDFGQQTDTEGVPQNQYMEVIRMVNSNAMDLHMAHLDDKGLTNFRSRMVWATSNCNKFRLKSIVDTRAVSRRFVCSYVVIPAPGYRKDEKETDIWKMALREIRPEDTFLTDESFPHLQFLQYDFFEGRVINHEKLNLLEVVDRITDAYKFTEMMGSKILETHESFKNKFLERRFPDRFPTGLDDIKEEGCSISRPFIPILDGESMTQYVARLAIINKAELERVRFAYDQERIVENLDWLCETKTPYQRIASAISSYKDAVYAAYCKAYDVVANISFIDLMKTVLAGLATFTAGYGLYRLLSGNDDDGEVESQNRDYMHQRKTASRRPPKGSKYSSFVRGSLRGGGQDKSPQLALDATCDDIIYKIYKKNVYTLHLTSSSQKMGAVTFIGGHDAFMPRHFAENIMSKIADGILPKDTTVFLRAASNPRLFFEIGFKEIDWFFPDDWQDEDIVFARFPNTIPQAPNIRKYITDDIEALSRKFSGKMLSLGQEGMPIVPFSHIYPMKDLKYTNYVNPVGFNYDFPTAEGDCGNLLFVSNPLTGAQKVIGFHVAGAVRYSRGYSTRINRDLVASYDDFMNNTSPYREEGAFESCFTEKDIKPDAFKTLYTDRRSRVPIDTDIVPSPLQNTFAPPKCLPAKLKSFKGQDGETVDPWLKARNKYAKSSPYFHQETLDLCASSYTSQMVSNSVNEAPWDKKVFSFEEAVAGIPGVPYCDGIPRNTSAGWPECLDKPPGVKGKQHFFGADGEYDFSSPDCARIKRKVLRIIDEARKGNRLKHVYMDFLKDERRKKEKSLAGSSRLVSACPVDFAIAVRMYFLDFMRWFMANRLNNGSAVGVNVFGSEWPTMRKLFRGNSLEKNMIAGDFEAYDGSQSRQLQMTFLKFVNQWYSDGNDLIREILFEDICNSKHIYEDVVYEWPGGNPSGNPLTTILNTFDNNVLLRYAGILSHDEHMYGPGLSVVSKPSDVAGILVTMEHQLFILCYGDDNAISVGPALRLWYNQHTLTRAFEKVGFIYTSEAKDGHDVEPLRSIDDISFLKRAWKYDITVNTYVSTLDMDTVLESVQWTKKQDRDFNDVRVNVDTTLKELSAHGDAVWNEWYPKIVKSSMDNLDYLPPIPDRRTALALQLSRTDFSA</sequence>
<keyword evidence="5" id="KW-0547">Nucleotide-binding</keyword>
<evidence type="ECO:0000256" key="7">
    <source>
        <dbReference type="ARBA" id="ARBA00022807"/>
    </source>
</evidence>
<dbReference type="GO" id="GO:0006508">
    <property type="term" value="P:proteolysis"/>
    <property type="evidence" value="ECO:0007669"/>
    <property type="project" value="UniProtKB-KW"/>
</dbReference>
<dbReference type="PROSITE" id="PS51874">
    <property type="entry name" value="PCV_3C_PRO"/>
    <property type="match status" value="1"/>
</dbReference>
<dbReference type="GO" id="GO:0003968">
    <property type="term" value="F:RNA-directed RNA polymerase activity"/>
    <property type="evidence" value="ECO:0007669"/>
    <property type="project" value="UniProtKB-KW"/>
</dbReference>
<dbReference type="InterPro" id="IPR000605">
    <property type="entry name" value="Helicase_SF3_ssDNA/RNA_vir"/>
</dbReference>
<dbReference type="InterPro" id="IPR009003">
    <property type="entry name" value="Peptidase_S1_PA"/>
</dbReference>
<evidence type="ECO:0000256" key="6">
    <source>
        <dbReference type="ARBA" id="ARBA00022801"/>
    </source>
</evidence>
<dbReference type="SUPFAM" id="SSF56672">
    <property type="entry name" value="DNA/RNA polymerases"/>
    <property type="match status" value="1"/>
</dbReference>
<feature type="compositionally biased region" description="Polar residues" evidence="10">
    <location>
        <begin position="1"/>
        <end position="12"/>
    </location>
</feature>
<dbReference type="GO" id="GO:0006351">
    <property type="term" value="P:DNA-templated transcription"/>
    <property type="evidence" value="ECO:0007669"/>
    <property type="project" value="InterPro"/>
</dbReference>
<evidence type="ECO:0000256" key="5">
    <source>
        <dbReference type="ARBA" id="ARBA00022741"/>
    </source>
</evidence>
<dbReference type="Gene3D" id="3.30.70.270">
    <property type="match status" value="1"/>
</dbReference>
<keyword evidence="1" id="KW-0696">RNA-directed RNA polymerase</keyword>
<dbReference type="PROSITE" id="PS50507">
    <property type="entry name" value="RDRP_SSRNA_POS"/>
    <property type="match status" value="1"/>
</dbReference>
<dbReference type="GO" id="GO:0004197">
    <property type="term" value="F:cysteine-type endopeptidase activity"/>
    <property type="evidence" value="ECO:0007669"/>
    <property type="project" value="InterPro"/>
</dbReference>
<name>A0AA50E9U8_9VIRU</name>
<dbReference type="InterPro" id="IPR001205">
    <property type="entry name" value="RNA-dir_pol_C"/>
</dbReference>
<dbReference type="PROSITE" id="PS51218">
    <property type="entry name" value="SF3_HELICASE_2"/>
    <property type="match status" value="1"/>
</dbReference>
<feature type="region of interest" description="Disordered" evidence="10">
    <location>
        <begin position="1"/>
        <end position="24"/>
    </location>
</feature>
<dbReference type="GO" id="GO:0039694">
    <property type="term" value="P:viral RNA genome replication"/>
    <property type="evidence" value="ECO:0007669"/>
    <property type="project" value="InterPro"/>
</dbReference>
<evidence type="ECO:0000313" key="14">
    <source>
        <dbReference type="EMBL" id="WLV76343.1"/>
    </source>
</evidence>
<dbReference type="GO" id="GO:0005524">
    <property type="term" value="F:ATP binding"/>
    <property type="evidence" value="ECO:0007669"/>
    <property type="project" value="UniProtKB-KW"/>
</dbReference>
<dbReference type="Gene3D" id="3.40.50.300">
    <property type="entry name" value="P-loop containing nucleotide triphosphate hydrolases"/>
    <property type="match status" value="1"/>
</dbReference>
<evidence type="ECO:0000256" key="10">
    <source>
        <dbReference type="SAM" id="MobiDB-lite"/>
    </source>
</evidence>
<keyword evidence="8" id="KW-0067">ATP-binding</keyword>
<dbReference type="InterPro" id="IPR014759">
    <property type="entry name" value="Helicase_SF3_ssRNA_vir"/>
</dbReference>
<dbReference type="InterPro" id="IPR043502">
    <property type="entry name" value="DNA/RNA_pol_sf"/>
</dbReference>
<evidence type="ECO:0000256" key="2">
    <source>
        <dbReference type="ARBA" id="ARBA00022670"/>
    </source>
</evidence>
<evidence type="ECO:0000259" key="13">
    <source>
        <dbReference type="PROSITE" id="PS51874"/>
    </source>
</evidence>
<feature type="domain" description="SF3 helicase" evidence="12">
    <location>
        <begin position="533"/>
        <end position="712"/>
    </location>
</feature>
<evidence type="ECO:0000256" key="3">
    <source>
        <dbReference type="ARBA" id="ARBA00022679"/>
    </source>
</evidence>
<feature type="region of interest" description="Disordered" evidence="10">
    <location>
        <begin position="928"/>
        <end position="954"/>
    </location>
</feature>
<dbReference type="InterPro" id="IPR043128">
    <property type="entry name" value="Rev_trsase/Diguanyl_cyclase"/>
</dbReference>
<keyword evidence="3" id="KW-0808">Transferase</keyword>
<organism evidence="14">
    <name type="scientific">Tomato dicistro-like virus</name>
    <dbReference type="NCBI Taxonomy" id="3068821"/>
    <lineage>
        <taxon>Viruses</taxon>
        <taxon>Riboviria</taxon>
        <taxon>Orthornavirae</taxon>
        <taxon>Pisuviricota</taxon>
        <taxon>Pisoniviricetes</taxon>
        <taxon>Picornavirales</taxon>
        <taxon>Dicistroviridae</taxon>
    </lineage>
</organism>
<dbReference type="InterPro" id="IPR004004">
    <property type="entry name" value="Helic/Pol/Pept_Calicivir-typ"/>
</dbReference>
<dbReference type="GO" id="GO:0003724">
    <property type="term" value="F:RNA helicase activity"/>
    <property type="evidence" value="ECO:0007669"/>
    <property type="project" value="InterPro"/>
</dbReference>
<accession>A0AA50E9U8</accession>
<dbReference type="InterPro" id="IPR044067">
    <property type="entry name" value="PCV_3C_PRO"/>
</dbReference>
<keyword evidence="6" id="KW-0378">Hydrolase</keyword>
<keyword evidence="4" id="KW-0548">Nucleotidyltransferase</keyword>
<protein>
    <submittedName>
        <fullName evidence="14">Replicase polyprotein</fullName>
    </submittedName>
</protein>
<dbReference type="GO" id="GO:0003723">
    <property type="term" value="F:RNA binding"/>
    <property type="evidence" value="ECO:0007669"/>
    <property type="project" value="InterPro"/>
</dbReference>
<keyword evidence="2" id="KW-0645">Protease</keyword>
<dbReference type="SUPFAM" id="SSF52540">
    <property type="entry name" value="P-loop containing nucleoside triphosphate hydrolases"/>
    <property type="match status" value="1"/>
</dbReference>
<reference evidence="14" key="1">
    <citation type="submission" date="2023-05" db="EMBL/GenBank/DDBJ databases">
        <authorList>
            <person name="Cao X."/>
            <person name="Xiqi W."/>
            <person name="Andika I.B."/>
        </authorList>
    </citation>
    <scope>NUCLEOTIDE SEQUENCE</scope>
    <source>
        <strain evidence="14">Pingdu</strain>
    </source>
</reference>
<keyword evidence="7" id="KW-0788">Thiol protease</keyword>
<dbReference type="Pfam" id="PF00910">
    <property type="entry name" value="RNA_helicase"/>
    <property type="match status" value="1"/>
</dbReference>
<dbReference type="EMBL" id="OQ983468">
    <property type="protein sequence ID" value="WLV76343.1"/>
    <property type="molecule type" value="Genomic_RNA"/>
</dbReference>
<evidence type="ECO:0000259" key="12">
    <source>
        <dbReference type="PROSITE" id="PS51218"/>
    </source>
</evidence>
<evidence type="ECO:0000256" key="8">
    <source>
        <dbReference type="ARBA" id="ARBA00022840"/>
    </source>
</evidence>